<evidence type="ECO:0000313" key="2">
    <source>
        <dbReference type="EMBL" id="PZE22204.1"/>
    </source>
</evidence>
<accession>A0A2W1NE52</accession>
<evidence type="ECO:0008006" key="4">
    <source>
        <dbReference type="Google" id="ProtNLM"/>
    </source>
</evidence>
<proteinExistence type="predicted"/>
<gene>
    <name evidence="2" type="ORF">CBW46_005855</name>
</gene>
<dbReference type="EMBL" id="NHRJ02000002">
    <property type="protein sequence ID" value="PZE22204.1"/>
    <property type="molecule type" value="Genomic_DNA"/>
</dbReference>
<comment type="caution">
    <text evidence="2">The sequence shown here is derived from an EMBL/GenBank/DDBJ whole genome shotgun (WGS) entry which is preliminary data.</text>
</comment>
<evidence type="ECO:0000313" key="3">
    <source>
        <dbReference type="Proteomes" id="UP000214746"/>
    </source>
</evidence>
<feature type="transmembrane region" description="Helical" evidence="1">
    <location>
        <begin position="241"/>
        <end position="263"/>
    </location>
</feature>
<keyword evidence="1" id="KW-1133">Transmembrane helix</keyword>
<sequence>MLLAVLICAGLLAGCGAISESAREPAVAEPSEEQLRQMAMLNQTADDMYQKVMQGDVAGGRAVLQQLGDQIPQLSYAGITSIEGMNALTSAVTEAKRVFNAVNLAPDAVQISAAQIRLATDALTHKAQPMWLQYYKLIQEDIERLSAASTAHDKKLAQSAAAQLGLRISVIHPSVAINRDPSDVEKLDSLISFISNQAKLPQVPFTQINNVLPELRQHIDKLFLRQEATAYLPIIDEQSPILWIVAIGSAIVAALIFAGWRLAKKDGGMVPVRKKDDA</sequence>
<dbReference type="Proteomes" id="UP000214746">
    <property type="component" value="Unassembled WGS sequence"/>
</dbReference>
<dbReference type="Pfam" id="PF09577">
    <property type="entry name" value="Spore_YpjB"/>
    <property type="match status" value="1"/>
</dbReference>
<reference evidence="2" key="1">
    <citation type="submission" date="2018-06" db="EMBL/GenBank/DDBJ databases">
        <title>Paenibacillus xerothermodurans sp. nov. an extremely dry heat resistant spore forming bacterium isolated from the soil of Cape Canaveral, Florida.</title>
        <authorList>
            <person name="Seuylemezian A."/>
            <person name="Kaur N."/>
            <person name="Patil P."/>
            <person name="Patil P."/>
            <person name="Mayilraj S."/>
            <person name="Vaishampayan P."/>
        </authorList>
    </citation>
    <scope>NUCLEOTIDE SEQUENCE [LARGE SCALE GENOMIC DNA]</scope>
    <source>
        <strain evidence="2">ATCC 27380</strain>
    </source>
</reference>
<dbReference type="OrthoDB" id="2464294at2"/>
<keyword evidence="3" id="KW-1185">Reference proteome</keyword>
<protein>
    <recommendedName>
        <fullName evidence="4">Sporulation protein</fullName>
    </recommendedName>
</protein>
<keyword evidence="1" id="KW-0472">Membrane</keyword>
<organism evidence="2 3">
    <name type="scientific">Paenibacillus xerothermodurans</name>
    <dbReference type="NCBI Taxonomy" id="1977292"/>
    <lineage>
        <taxon>Bacteria</taxon>
        <taxon>Bacillati</taxon>
        <taxon>Bacillota</taxon>
        <taxon>Bacilli</taxon>
        <taxon>Bacillales</taxon>
        <taxon>Paenibacillaceae</taxon>
        <taxon>Paenibacillus</taxon>
    </lineage>
</organism>
<dbReference type="AlphaFoldDB" id="A0A2W1NE52"/>
<evidence type="ECO:0000256" key="1">
    <source>
        <dbReference type="SAM" id="Phobius"/>
    </source>
</evidence>
<name>A0A2W1NE52_PAEXE</name>
<keyword evidence="1" id="KW-0812">Transmembrane</keyword>
<dbReference type="InterPro" id="IPR014231">
    <property type="entry name" value="Spore_YpjB"/>
</dbReference>